<protein>
    <submittedName>
        <fullName evidence="3">Mitochondrial recN domain-containing protein</fullName>
    </submittedName>
</protein>
<evidence type="ECO:0000313" key="4">
    <source>
        <dbReference type="Proteomes" id="UP000799049"/>
    </source>
</evidence>
<sequence>MLPSPKPQAFGSAGPLRSARQSGTSPFRFDAEGPSVTDTASALANMANRLDQLERALNDMKSQGSPVYGIPRQPHNQDTRISQIEQHVHRLTEAVQDIDGSRMKALWYRVGALEEAMNSSFCSVREDLEVRLSTMEEHTARIAARLVEFQESLSSIMQRQYEFEKSVRQHLQQQAYLPSSK</sequence>
<keyword evidence="4" id="KW-1185">Reference proteome</keyword>
<evidence type="ECO:0000313" key="3">
    <source>
        <dbReference type="EMBL" id="KAF0852318.1"/>
    </source>
</evidence>
<evidence type="ECO:0000256" key="2">
    <source>
        <dbReference type="SAM" id="MobiDB-lite"/>
    </source>
</evidence>
<dbReference type="EMBL" id="VRVR01000046">
    <property type="protein sequence ID" value="KAF0852318.1"/>
    <property type="molecule type" value="Genomic_DNA"/>
</dbReference>
<dbReference type="Proteomes" id="UP000799049">
    <property type="component" value="Unassembled WGS sequence"/>
</dbReference>
<feature type="coiled-coil region" evidence="1">
    <location>
        <begin position="36"/>
        <end position="63"/>
    </location>
</feature>
<accession>A0A8K0AHK7</accession>
<organism evidence="3 4">
    <name type="scientific">Andalucia godoyi</name>
    <name type="common">Flagellate</name>
    <dbReference type="NCBI Taxonomy" id="505711"/>
    <lineage>
        <taxon>Eukaryota</taxon>
        <taxon>Discoba</taxon>
        <taxon>Jakobida</taxon>
        <taxon>Andalucina</taxon>
        <taxon>Andaluciidae</taxon>
        <taxon>Andalucia</taxon>
    </lineage>
</organism>
<reference evidence="3" key="1">
    <citation type="submission" date="2019-09" db="EMBL/GenBank/DDBJ databases">
        <title>The Mitochondrial Proteome of the Jakobid, Andalucia godoyi, a Protist With the Most Gene-Rich and Bacteria-Like Mitochondrial Genome.</title>
        <authorList>
            <person name="Gray M.W."/>
            <person name="Burger G."/>
            <person name="Derelle R."/>
            <person name="Klimes V."/>
            <person name="Leger M."/>
            <person name="Sarrasin M."/>
            <person name="Vlcek C."/>
            <person name="Roger A.J."/>
            <person name="Elias M."/>
            <person name="Lang B.F."/>
        </authorList>
    </citation>
    <scope>NUCLEOTIDE SEQUENCE</scope>
    <source>
        <strain evidence="3">And28</strain>
    </source>
</reference>
<proteinExistence type="predicted"/>
<comment type="caution">
    <text evidence="3">The sequence shown here is derived from an EMBL/GenBank/DDBJ whole genome shotgun (WGS) entry which is preliminary data.</text>
</comment>
<feature type="region of interest" description="Disordered" evidence="2">
    <location>
        <begin position="1"/>
        <end position="36"/>
    </location>
</feature>
<dbReference type="AlphaFoldDB" id="A0A8K0AHK7"/>
<evidence type="ECO:0000256" key="1">
    <source>
        <dbReference type="SAM" id="Coils"/>
    </source>
</evidence>
<keyword evidence="1" id="KW-0175">Coiled coil</keyword>
<gene>
    <name evidence="3" type="ORF">ANDGO_08024</name>
</gene>
<name>A0A8K0AHK7_ANDGO</name>